<dbReference type="EMBL" id="JARJLG010000347">
    <property type="protein sequence ID" value="KAJ7715517.1"/>
    <property type="molecule type" value="Genomic_DNA"/>
</dbReference>
<evidence type="ECO:0008006" key="3">
    <source>
        <dbReference type="Google" id="ProtNLM"/>
    </source>
</evidence>
<protein>
    <recommendedName>
        <fullName evidence="3">F-box domain-containing protein</fullName>
    </recommendedName>
</protein>
<dbReference type="Gene3D" id="1.20.1280.50">
    <property type="match status" value="1"/>
</dbReference>
<name>A0AAD7MFZ1_9AGAR</name>
<evidence type="ECO:0000313" key="2">
    <source>
        <dbReference type="Proteomes" id="UP001215280"/>
    </source>
</evidence>
<proteinExistence type="predicted"/>
<dbReference type="Gene3D" id="3.80.10.10">
    <property type="entry name" value="Ribonuclease Inhibitor"/>
    <property type="match status" value="1"/>
</dbReference>
<reference evidence="1" key="1">
    <citation type="submission" date="2023-03" db="EMBL/GenBank/DDBJ databases">
        <title>Massive genome expansion in bonnet fungi (Mycena s.s.) driven by repeated elements and novel gene families across ecological guilds.</title>
        <authorList>
            <consortium name="Lawrence Berkeley National Laboratory"/>
            <person name="Harder C.B."/>
            <person name="Miyauchi S."/>
            <person name="Viragh M."/>
            <person name="Kuo A."/>
            <person name="Thoen E."/>
            <person name="Andreopoulos B."/>
            <person name="Lu D."/>
            <person name="Skrede I."/>
            <person name="Drula E."/>
            <person name="Henrissat B."/>
            <person name="Morin E."/>
            <person name="Kohler A."/>
            <person name="Barry K."/>
            <person name="LaButti K."/>
            <person name="Morin E."/>
            <person name="Salamov A."/>
            <person name="Lipzen A."/>
            <person name="Mereny Z."/>
            <person name="Hegedus B."/>
            <person name="Baldrian P."/>
            <person name="Stursova M."/>
            <person name="Weitz H."/>
            <person name="Taylor A."/>
            <person name="Grigoriev I.V."/>
            <person name="Nagy L.G."/>
            <person name="Martin F."/>
            <person name="Kauserud H."/>
        </authorList>
    </citation>
    <scope>NUCLEOTIDE SEQUENCE</scope>
    <source>
        <strain evidence="1">CBHHK188m</strain>
    </source>
</reference>
<accession>A0AAD7MFZ1</accession>
<dbReference type="InterPro" id="IPR032675">
    <property type="entry name" value="LRR_dom_sf"/>
</dbReference>
<organism evidence="1 2">
    <name type="scientific">Mycena maculata</name>
    <dbReference type="NCBI Taxonomy" id="230809"/>
    <lineage>
        <taxon>Eukaryota</taxon>
        <taxon>Fungi</taxon>
        <taxon>Dikarya</taxon>
        <taxon>Basidiomycota</taxon>
        <taxon>Agaricomycotina</taxon>
        <taxon>Agaricomycetes</taxon>
        <taxon>Agaricomycetidae</taxon>
        <taxon>Agaricales</taxon>
        <taxon>Marasmiineae</taxon>
        <taxon>Mycenaceae</taxon>
        <taxon>Mycena</taxon>
    </lineage>
</organism>
<keyword evidence="2" id="KW-1185">Reference proteome</keyword>
<dbReference type="AlphaFoldDB" id="A0AAD7MFZ1"/>
<gene>
    <name evidence="1" type="ORF">DFH07DRAFT_862821</name>
</gene>
<comment type="caution">
    <text evidence="1">The sequence shown here is derived from an EMBL/GenBank/DDBJ whole genome shotgun (WGS) entry which is preliminary data.</text>
</comment>
<dbReference type="SUPFAM" id="SSF52047">
    <property type="entry name" value="RNI-like"/>
    <property type="match status" value="1"/>
</dbReference>
<evidence type="ECO:0000313" key="1">
    <source>
        <dbReference type="EMBL" id="KAJ7715517.1"/>
    </source>
</evidence>
<sequence length="428" mass="47507">MDPNGISSLPSELICVVFSFTHTSATSGDRQLPFVHTLAHVSRFWRTLAKELCPELWTEIRIFHCRSGQLEMVNEHLRRSSGVPLDILMDLPFNVSGDWQLATFWPVVLRIWSVAHRWRVLRICTTDSNFSAIRNNVGRKTAPLLETLELRIGGQESYSQSALYLESLPTLKSLVLHGPMLETSQVSVFAAQLETLDLSSAQSSASFLMELVEQFDIVAQDSQAIPHLRRLTFRGTLPDLDAPHGPLFKSYMSSLTALTLGNIGARRAPNSFALLWPLLAPTLLEELSLEDIPGECLDTFGDSLKSAGLIFPALRTLRLASIESSTLPAYLRIAFPALAHLSLLHVDSRPFLKALSSDSDSEPVLWPNMLTLVLDNADYRALCSVVDARIAARCPLAVLEVDSPKFIDTSALQWLQTHVHGFKRSARA</sequence>
<dbReference type="Proteomes" id="UP001215280">
    <property type="component" value="Unassembled WGS sequence"/>
</dbReference>